<proteinExistence type="predicted"/>
<reference evidence="2 4" key="2">
    <citation type="submission" date="2016-11" db="EMBL/GenBank/DDBJ databases">
        <authorList>
            <person name="Varghese N."/>
            <person name="Submissions S."/>
        </authorList>
    </citation>
    <scope>NUCLEOTIDE SEQUENCE [LARGE SCALE GENOMIC DNA]</scope>
    <source>
        <strain evidence="2 4">DSM 7308</strain>
    </source>
</reference>
<dbReference type="STRING" id="1121328.JWYL7_0234"/>
<dbReference type="Proteomes" id="UP000323392">
    <property type="component" value="Unassembled WGS sequence"/>
</dbReference>
<dbReference type="EMBL" id="FRBG01000007">
    <property type="protein sequence ID" value="SHK92462.1"/>
    <property type="molecule type" value="Genomic_DNA"/>
</dbReference>
<dbReference type="PATRIC" id="fig|1121328.3.peg.233"/>
<reference evidence="1 3" key="1">
    <citation type="submission" date="2016-02" db="EMBL/GenBank/DDBJ databases">
        <title>Draft genome sequence for Clostridium paradoxum JW-YL-7.</title>
        <authorList>
            <person name="Utturkar S.M."/>
            <person name="Lancaster A."/>
            <person name="Poole F.L."/>
            <person name="Adams M.W."/>
            <person name="Brown S.D."/>
        </authorList>
    </citation>
    <scope>NUCLEOTIDE SEQUENCE [LARGE SCALE GENOMIC DNA]</scope>
    <source>
        <strain evidence="1 3">JW-YL-7</strain>
    </source>
</reference>
<organism evidence="1 3">
    <name type="scientific">Alkalithermobacter thermoalcaliphilus JW-YL-7 = DSM 7308</name>
    <dbReference type="NCBI Taxonomy" id="1121328"/>
    <lineage>
        <taxon>Bacteria</taxon>
        <taxon>Bacillati</taxon>
        <taxon>Bacillota</taxon>
        <taxon>Clostridia</taxon>
        <taxon>Peptostreptococcales</taxon>
        <taxon>Tepidibacteraceae</taxon>
        <taxon>Alkalithermobacter</taxon>
    </lineage>
</organism>
<dbReference type="RefSeq" id="WP_066067838.1">
    <property type="nucleotide sequence ID" value="NZ_FRBG01000007.1"/>
</dbReference>
<protein>
    <submittedName>
        <fullName evidence="1">Uncharacterized protein</fullName>
    </submittedName>
</protein>
<name>A0A150FNE6_CLOPD</name>
<dbReference type="Proteomes" id="UP000092605">
    <property type="component" value="Unassembled WGS sequence"/>
</dbReference>
<dbReference type="AlphaFoldDB" id="A0A150FNE6"/>
<sequence>MYYGQNPNPLNIVRYYYSLLRPNRNFEREYEDILRQGVDDIDKIINEIEKKHSYLYSEVSKTGLSSAVMRVLMRFVVRYVVDNANKYKGTIRQRATNILNDLRREHAWIFFVLRAYGIAPRLIDQVMLEIISFVLVYLETSSHIPNEIERKANIILNLIRDNTSVFNDLRNYGIPQRRIEHIVKGIIVFTLMNIDPSDIYTNMEEKVRNILLKIQQDNIDEFKELQSYKIPISQIRAILRTIIRFTIEHVEQVDQHLEREAIRITNLIRNTTNIFTVLRSFGIPQRDIPQIVKDIVYYTLQKSHLVKPYSNIQTQANEILTEMINTNHPVIRTLRSYGIKINDIKPVLRRIIVFTLRNKT</sequence>
<accession>A0A150FNE6</accession>
<comment type="caution">
    <text evidence="1">The sequence shown here is derived from an EMBL/GenBank/DDBJ whole genome shotgun (WGS) entry which is preliminary data.</text>
</comment>
<evidence type="ECO:0000313" key="4">
    <source>
        <dbReference type="Proteomes" id="UP000323392"/>
    </source>
</evidence>
<dbReference type="OrthoDB" id="137105at2"/>
<keyword evidence="4" id="KW-1185">Reference proteome</keyword>
<evidence type="ECO:0000313" key="3">
    <source>
        <dbReference type="Proteomes" id="UP000092605"/>
    </source>
</evidence>
<gene>
    <name evidence="1" type="ORF">JWYL7_0234</name>
    <name evidence="2" type="ORF">SAMN05661008_01148</name>
</gene>
<evidence type="ECO:0000313" key="2">
    <source>
        <dbReference type="EMBL" id="SHK92462.1"/>
    </source>
</evidence>
<dbReference type="EMBL" id="LSFY01000001">
    <property type="protein sequence ID" value="KXZ39159.1"/>
    <property type="molecule type" value="Genomic_DNA"/>
</dbReference>
<evidence type="ECO:0000313" key="1">
    <source>
        <dbReference type="EMBL" id="KXZ39159.1"/>
    </source>
</evidence>